<comment type="caution">
    <text evidence="1">The sequence shown here is derived from an EMBL/GenBank/DDBJ whole genome shotgun (WGS) entry which is preliminary data.</text>
</comment>
<proteinExistence type="predicted"/>
<keyword evidence="2" id="KW-1185">Reference proteome</keyword>
<dbReference type="EMBL" id="CM042883">
    <property type="protein sequence ID" value="KAI4371725.1"/>
    <property type="molecule type" value="Genomic_DNA"/>
</dbReference>
<name>A0ACB9QYM7_9MYRT</name>
<evidence type="ECO:0000313" key="2">
    <source>
        <dbReference type="Proteomes" id="UP001057402"/>
    </source>
</evidence>
<reference evidence="2" key="1">
    <citation type="journal article" date="2023" name="Front. Plant Sci.">
        <title>Chromosomal-level genome assembly of Melastoma candidum provides insights into trichome evolution.</title>
        <authorList>
            <person name="Zhong Y."/>
            <person name="Wu W."/>
            <person name="Sun C."/>
            <person name="Zou P."/>
            <person name="Liu Y."/>
            <person name="Dai S."/>
            <person name="Zhou R."/>
        </authorList>
    </citation>
    <scope>NUCLEOTIDE SEQUENCE [LARGE SCALE GENOMIC DNA]</scope>
</reference>
<organism evidence="1 2">
    <name type="scientific">Melastoma candidum</name>
    <dbReference type="NCBI Taxonomy" id="119954"/>
    <lineage>
        <taxon>Eukaryota</taxon>
        <taxon>Viridiplantae</taxon>
        <taxon>Streptophyta</taxon>
        <taxon>Embryophyta</taxon>
        <taxon>Tracheophyta</taxon>
        <taxon>Spermatophyta</taxon>
        <taxon>Magnoliopsida</taxon>
        <taxon>eudicotyledons</taxon>
        <taxon>Gunneridae</taxon>
        <taxon>Pentapetalae</taxon>
        <taxon>rosids</taxon>
        <taxon>malvids</taxon>
        <taxon>Myrtales</taxon>
        <taxon>Melastomataceae</taxon>
        <taxon>Melastomatoideae</taxon>
        <taxon>Melastomateae</taxon>
        <taxon>Melastoma</taxon>
    </lineage>
</organism>
<accession>A0ACB9QYM7</accession>
<evidence type="ECO:0000313" key="1">
    <source>
        <dbReference type="EMBL" id="KAI4371725.1"/>
    </source>
</evidence>
<gene>
    <name evidence="1" type="ORF">MLD38_010045</name>
</gene>
<sequence length="79" mass="8562">MASASTFALPAILFVLVQLGLRLAFDELPHPAASRFERHDGPSLASESDDLRVRVSRLGIDSGFILGVRSARFVMGDAY</sequence>
<dbReference type="Proteomes" id="UP001057402">
    <property type="component" value="Chromosome 4"/>
</dbReference>
<protein>
    <submittedName>
        <fullName evidence="1">Uncharacterized protein</fullName>
    </submittedName>
</protein>